<dbReference type="Proteomes" id="UP001589855">
    <property type="component" value="Unassembled WGS sequence"/>
</dbReference>
<keyword evidence="1" id="KW-0812">Transmembrane</keyword>
<protein>
    <recommendedName>
        <fullName evidence="4">Integral membrane protein</fullName>
    </recommendedName>
</protein>
<evidence type="ECO:0000313" key="3">
    <source>
        <dbReference type="Proteomes" id="UP001589855"/>
    </source>
</evidence>
<evidence type="ECO:0000313" key="2">
    <source>
        <dbReference type="EMBL" id="MFC0424203.1"/>
    </source>
</evidence>
<evidence type="ECO:0008006" key="4">
    <source>
        <dbReference type="Google" id="ProtNLM"/>
    </source>
</evidence>
<name>A0ABV6K853_9LACO</name>
<dbReference type="EMBL" id="JBHLUK010000068">
    <property type="protein sequence ID" value="MFC0424203.1"/>
    <property type="molecule type" value="Genomic_DNA"/>
</dbReference>
<keyword evidence="3" id="KW-1185">Reference proteome</keyword>
<feature type="transmembrane region" description="Helical" evidence="1">
    <location>
        <begin position="89"/>
        <end position="107"/>
    </location>
</feature>
<sequence>MHFELSEWFGVNHRVKQNMVFTKTIEGYTLTKKVYGSFNWWAFLFTWFYALFSLRCRTSFFVLKTAVPFLGLIVINLLAQLFFSENISLVINILGAVWYGTMFETWFKNQLVENGYQLKQG</sequence>
<feature type="transmembrane region" description="Helical" evidence="1">
    <location>
        <begin position="61"/>
        <end position="83"/>
    </location>
</feature>
<comment type="caution">
    <text evidence="2">The sequence shown here is derived from an EMBL/GenBank/DDBJ whole genome shotgun (WGS) entry which is preliminary data.</text>
</comment>
<keyword evidence="1" id="KW-0472">Membrane</keyword>
<accession>A0ABV6K853</accession>
<keyword evidence="1" id="KW-1133">Transmembrane helix</keyword>
<reference evidence="2 3" key="1">
    <citation type="submission" date="2024-09" db="EMBL/GenBank/DDBJ databases">
        <authorList>
            <person name="Sun Q."/>
            <person name="Mori K."/>
        </authorList>
    </citation>
    <scope>NUCLEOTIDE SEQUENCE [LARGE SCALE GENOMIC DNA]</scope>
    <source>
        <strain evidence="2 3">TBRC 4575</strain>
    </source>
</reference>
<dbReference type="RefSeq" id="WP_137645201.1">
    <property type="nucleotide sequence ID" value="NZ_BAABRM010000014.1"/>
</dbReference>
<evidence type="ECO:0000256" key="1">
    <source>
        <dbReference type="SAM" id="Phobius"/>
    </source>
</evidence>
<gene>
    <name evidence="2" type="ORF">ACFFGS_08745</name>
</gene>
<proteinExistence type="predicted"/>
<feature type="transmembrane region" description="Helical" evidence="1">
    <location>
        <begin position="38"/>
        <end position="54"/>
    </location>
</feature>
<organism evidence="2 3">
    <name type="scientific">Lactiplantibacillus plajomi</name>
    <dbReference type="NCBI Taxonomy" id="1457217"/>
    <lineage>
        <taxon>Bacteria</taxon>
        <taxon>Bacillati</taxon>
        <taxon>Bacillota</taxon>
        <taxon>Bacilli</taxon>
        <taxon>Lactobacillales</taxon>
        <taxon>Lactobacillaceae</taxon>
        <taxon>Lactiplantibacillus</taxon>
    </lineage>
</organism>